<evidence type="ECO:0000313" key="4">
    <source>
        <dbReference type="Proteomes" id="UP000230750"/>
    </source>
</evidence>
<dbReference type="InterPro" id="IPR029063">
    <property type="entry name" value="SAM-dependent_MTases_sf"/>
</dbReference>
<dbReference type="InterPro" id="IPR048711">
    <property type="entry name" value="WHD_Rv2258c"/>
</dbReference>
<dbReference type="PANTHER" id="PTHR45128:SF1">
    <property type="entry name" value="S-ADENOSYLMETHIONINE-DEPENDENT METHYLTRANSFERASE RV2258C"/>
    <property type="match status" value="1"/>
</dbReference>
<dbReference type="Pfam" id="PF21320">
    <property type="entry name" value="WHD_Rv2258c"/>
    <property type="match status" value="1"/>
</dbReference>
<dbReference type="Pfam" id="PF08241">
    <property type="entry name" value="Methyltransf_11"/>
    <property type="match status" value="1"/>
</dbReference>
<reference evidence="3 4" key="1">
    <citation type="journal article" date="2017" name="PLoS Biol.">
        <title>The sea cucumber genome provides insights into morphological evolution and visceral regeneration.</title>
        <authorList>
            <person name="Zhang X."/>
            <person name="Sun L."/>
            <person name="Yuan J."/>
            <person name="Sun Y."/>
            <person name="Gao Y."/>
            <person name="Zhang L."/>
            <person name="Li S."/>
            <person name="Dai H."/>
            <person name="Hamel J.F."/>
            <person name="Liu C."/>
            <person name="Yu Y."/>
            <person name="Liu S."/>
            <person name="Lin W."/>
            <person name="Guo K."/>
            <person name="Jin S."/>
            <person name="Xu P."/>
            <person name="Storey K.B."/>
            <person name="Huan P."/>
            <person name="Zhang T."/>
            <person name="Zhou Y."/>
            <person name="Zhang J."/>
            <person name="Lin C."/>
            <person name="Li X."/>
            <person name="Xing L."/>
            <person name="Huo D."/>
            <person name="Sun M."/>
            <person name="Wang L."/>
            <person name="Mercier A."/>
            <person name="Li F."/>
            <person name="Yang H."/>
            <person name="Xiang J."/>
        </authorList>
    </citation>
    <scope>NUCLEOTIDE SEQUENCE [LARGE SCALE GENOMIC DNA]</scope>
    <source>
        <strain evidence="3">Shaxun</strain>
        <tissue evidence="3">Muscle</tissue>
    </source>
</reference>
<dbReference type="AlphaFoldDB" id="A0A2G8LA79"/>
<dbReference type="PANTHER" id="PTHR45128">
    <property type="entry name" value="METHYLTRANSFERASE TYPE 11"/>
    <property type="match status" value="1"/>
</dbReference>
<proteinExistence type="predicted"/>
<dbReference type="SUPFAM" id="SSF53335">
    <property type="entry name" value="S-adenosyl-L-methionine-dependent methyltransferases"/>
    <property type="match status" value="1"/>
</dbReference>
<name>A0A2G8LA79_STIJA</name>
<dbReference type="EMBL" id="MRZV01000151">
    <property type="protein sequence ID" value="PIK57178.1"/>
    <property type="molecule type" value="Genomic_DNA"/>
</dbReference>
<dbReference type="InterPro" id="IPR013216">
    <property type="entry name" value="Methyltransf_11"/>
</dbReference>
<dbReference type="Proteomes" id="UP000230750">
    <property type="component" value="Unassembled WGS sequence"/>
</dbReference>
<keyword evidence="4" id="KW-1185">Reference proteome</keyword>
<dbReference type="OrthoDB" id="1606438at2759"/>
<dbReference type="STRING" id="307972.A0A2G8LA79"/>
<protein>
    <submittedName>
        <fullName evidence="3">Uncharacterized protein</fullName>
    </submittedName>
</protein>
<evidence type="ECO:0000259" key="1">
    <source>
        <dbReference type="Pfam" id="PF08241"/>
    </source>
</evidence>
<dbReference type="GO" id="GO:0008757">
    <property type="term" value="F:S-adenosylmethionine-dependent methyltransferase activity"/>
    <property type="evidence" value="ECO:0007669"/>
    <property type="project" value="InterPro"/>
</dbReference>
<organism evidence="3 4">
    <name type="scientific">Stichopus japonicus</name>
    <name type="common">Sea cucumber</name>
    <dbReference type="NCBI Taxonomy" id="307972"/>
    <lineage>
        <taxon>Eukaryota</taxon>
        <taxon>Metazoa</taxon>
        <taxon>Echinodermata</taxon>
        <taxon>Eleutherozoa</taxon>
        <taxon>Echinozoa</taxon>
        <taxon>Holothuroidea</taxon>
        <taxon>Aspidochirotacea</taxon>
        <taxon>Aspidochirotida</taxon>
        <taxon>Stichopodidae</taxon>
        <taxon>Apostichopus</taxon>
    </lineage>
</organism>
<dbReference type="SUPFAM" id="SSF46785">
    <property type="entry name" value="Winged helix' DNA-binding domain"/>
    <property type="match status" value="1"/>
</dbReference>
<accession>A0A2G8LA79</accession>
<feature type="domain" description="Methyltransferase type 11" evidence="1">
    <location>
        <begin position="180"/>
        <end position="222"/>
    </location>
</feature>
<evidence type="ECO:0000259" key="2">
    <source>
        <dbReference type="Pfam" id="PF21320"/>
    </source>
</evidence>
<gene>
    <name evidence="3" type="ORF">BSL78_05930</name>
</gene>
<dbReference type="Gene3D" id="3.40.50.150">
    <property type="entry name" value="Vaccinia Virus protein VP39"/>
    <property type="match status" value="1"/>
</dbReference>
<comment type="caution">
    <text evidence="3">The sequence shown here is derived from an EMBL/GenBank/DDBJ whole genome shotgun (WGS) entry which is preliminary data.</text>
</comment>
<sequence>MSSKEPASETSEEFAARVGAILANGFASLGIALGHEVGLFNILSDMKEPKSSQEIADAGNFKERYVREWLGAMVTARIVELDSTGEKYFLPPNRSPALTHNGKLSDGVVMSSLIPTFGGNVFGQVKACFKKDGPRGVSFDAYCSSYEVIGRMTENYLENNPIASLLSKYPDLTKRLDDTELPADWTNKFEFAFMFETLHDQAYPDKAISEVYRILAPDGVCLVVEPTSFSKLKDNRDKLEGIHVFYMASLMFCMPTSLYSEGGMGLGAVWGWEKATELITAAGFKVCTVVQDLKTVFQHFYCMKK</sequence>
<dbReference type="InterPro" id="IPR036390">
    <property type="entry name" value="WH_DNA-bd_sf"/>
</dbReference>
<feature type="domain" description="S-adenosylmethionine-dependent methyltransferase Rv2258c-like winged HTH" evidence="2">
    <location>
        <begin position="27"/>
        <end position="99"/>
    </location>
</feature>
<evidence type="ECO:0000313" key="3">
    <source>
        <dbReference type="EMBL" id="PIK57178.1"/>
    </source>
</evidence>
<dbReference type="InterPro" id="IPR053173">
    <property type="entry name" value="SAM-binding_MTase"/>
</dbReference>